<dbReference type="FunCoup" id="A0A7N4NPW8">
    <property type="interactions" value="39"/>
</dbReference>
<feature type="domain" description="Kazal-like" evidence="4">
    <location>
        <begin position="1"/>
        <end position="53"/>
    </location>
</feature>
<dbReference type="Pfam" id="PF00050">
    <property type="entry name" value="Kazal_1"/>
    <property type="match status" value="1"/>
</dbReference>
<dbReference type="PROSITE" id="PS00282">
    <property type="entry name" value="KAZAL_1"/>
    <property type="match status" value="1"/>
</dbReference>
<sequence length="53" mass="5804">VDCSDFKDPQVYCTRESDPQCGSDGHTYGNKCTFCKAVMKSGGKITLKHQGQC</sequence>
<dbReference type="SUPFAM" id="SSF100895">
    <property type="entry name" value="Kazal-type serine protease inhibitors"/>
    <property type="match status" value="1"/>
</dbReference>
<dbReference type="PANTHER" id="PTHR47499:SF1">
    <property type="entry name" value="SERINE PROTEASE INHIBITOR KAZAL-TYPE 7"/>
    <property type="match status" value="1"/>
</dbReference>
<proteinExistence type="predicted"/>
<dbReference type="PANTHER" id="PTHR47499">
    <property type="entry name" value="SERINE PROTEASE INHIBITOR KAZAL-TYPE 7 SPINK7"/>
    <property type="match status" value="1"/>
</dbReference>
<comment type="subcellular location">
    <subcellularLocation>
        <location evidence="1">Secreted</location>
    </subcellularLocation>
</comment>
<name>A0A7N4NPW8_SARHA</name>
<dbReference type="InterPro" id="IPR002350">
    <property type="entry name" value="Kazal_dom"/>
</dbReference>
<dbReference type="CDD" id="cd00104">
    <property type="entry name" value="KAZAL_FS"/>
    <property type="match status" value="1"/>
</dbReference>
<dbReference type="PROSITE" id="PS51465">
    <property type="entry name" value="KAZAL_2"/>
    <property type="match status" value="1"/>
</dbReference>
<evidence type="ECO:0000256" key="2">
    <source>
        <dbReference type="ARBA" id="ARBA00022525"/>
    </source>
</evidence>
<dbReference type="Ensembl" id="ENSSHAT00000044828.1">
    <property type="protein sequence ID" value="ENSSHAP00000026676.1"/>
    <property type="gene ID" value="ENSSHAG00000031631.1"/>
</dbReference>
<keyword evidence="2" id="KW-0964">Secreted</keyword>
<evidence type="ECO:0000259" key="4">
    <source>
        <dbReference type="PROSITE" id="PS51465"/>
    </source>
</evidence>
<keyword evidence="3" id="KW-1015">Disulfide bond</keyword>
<accession>A0A7N4NPW8</accession>
<protein>
    <recommendedName>
        <fullName evidence="4">Kazal-like domain-containing protein</fullName>
    </recommendedName>
</protein>
<evidence type="ECO:0000313" key="6">
    <source>
        <dbReference type="Proteomes" id="UP000007648"/>
    </source>
</evidence>
<organism evidence="5 6">
    <name type="scientific">Sarcophilus harrisii</name>
    <name type="common">Tasmanian devil</name>
    <name type="synonym">Sarcophilus laniarius</name>
    <dbReference type="NCBI Taxonomy" id="9305"/>
    <lineage>
        <taxon>Eukaryota</taxon>
        <taxon>Metazoa</taxon>
        <taxon>Chordata</taxon>
        <taxon>Craniata</taxon>
        <taxon>Vertebrata</taxon>
        <taxon>Euteleostomi</taxon>
        <taxon>Mammalia</taxon>
        <taxon>Metatheria</taxon>
        <taxon>Dasyuromorphia</taxon>
        <taxon>Dasyuridae</taxon>
        <taxon>Sarcophilus</taxon>
    </lineage>
</organism>
<evidence type="ECO:0000256" key="1">
    <source>
        <dbReference type="ARBA" id="ARBA00004613"/>
    </source>
</evidence>
<dbReference type="InterPro" id="IPR050159">
    <property type="entry name" value="Kazal-type_SerProtInhib"/>
</dbReference>
<dbReference type="FunFam" id="3.30.60.30:FF:000037">
    <property type="entry name" value="Ovomucoid"/>
    <property type="match status" value="1"/>
</dbReference>
<dbReference type="InParanoid" id="A0A7N4NPW8"/>
<dbReference type="GeneTree" id="ENSGT00530000064225"/>
<dbReference type="Gene3D" id="3.30.60.30">
    <property type="match status" value="1"/>
</dbReference>
<reference evidence="5 6" key="1">
    <citation type="journal article" date="2011" name="Proc. Natl. Acad. Sci. U.S.A.">
        <title>Genetic diversity and population structure of the endangered marsupial Sarcophilus harrisii (Tasmanian devil).</title>
        <authorList>
            <person name="Miller W."/>
            <person name="Hayes V.M."/>
            <person name="Ratan A."/>
            <person name="Petersen D.C."/>
            <person name="Wittekindt N.E."/>
            <person name="Miller J."/>
            <person name="Walenz B."/>
            <person name="Knight J."/>
            <person name="Qi J."/>
            <person name="Zhao F."/>
            <person name="Wang Q."/>
            <person name="Bedoya-Reina O.C."/>
            <person name="Katiyar N."/>
            <person name="Tomsho L.P."/>
            <person name="Kasson L.M."/>
            <person name="Hardie R.A."/>
            <person name="Woodbridge P."/>
            <person name="Tindall E.A."/>
            <person name="Bertelsen M.F."/>
            <person name="Dixon D."/>
            <person name="Pyecroft S."/>
            <person name="Helgen K.M."/>
            <person name="Lesk A.M."/>
            <person name="Pringle T.H."/>
            <person name="Patterson N."/>
            <person name="Zhang Y."/>
            <person name="Kreiss A."/>
            <person name="Woods G.M."/>
            <person name="Jones M.E."/>
            <person name="Schuster S.C."/>
        </authorList>
    </citation>
    <scope>NUCLEOTIDE SEQUENCE [LARGE SCALE GENOMIC DNA]</scope>
</reference>
<evidence type="ECO:0000313" key="5">
    <source>
        <dbReference type="Ensembl" id="ENSSHAP00000026676.1"/>
    </source>
</evidence>
<evidence type="ECO:0000256" key="3">
    <source>
        <dbReference type="ARBA" id="ARBA00023157"/>
    </source>
</evidence>
<reference evidence="5" key="3">
    <citation type="submission" date="2025-09" db="UniProtKB">
        <authorList>
            <consortium name="Ensembl"/>
        </authorList>
    </citation>
    <scope>IDENTIFICATION</scope>
</reference>
<keyword evidence="6" id="KW-1185">Reference proteome</keyword>
<dbReference type="GO" id="GO:0005576">
    <property type="term" value="C:extracellular region"/>
    <property type="evidence" value="ECO:0007669"/>
    <property type="project" value="UniProtKB-SubCell"/>
</dbReference>
<reference evidence="5" key="2">
    <citation type="submission" date="2025-08" db="UniProtKB">
        <authorList>
            <consortium name="Ensembl"/>
        </authorList>
    </citation>
    <scope>IDENTIFICATION</scope>
</reference>
<dbReference type="InterPro" id="IPR036058">
    <property type="entry name" value="Kazal_dom_sf"/>
</dbReference>
<dbReference type="SMART" id="SM00280">
    <property type="entry name" value="KAZAL"/>
    <property type="match status" value="1"/>
</dbReference>
<dbReference type="AlphaFoldDB" id="A0A7N4NPW8"/>
<dbReference type="Proteomes" id="UP000007648">
    <property type="component" value="Unassembled WGS sequence"/>
</dbReference>